<dbReference type="AlphaFoldDB" id="A0AAE1HVJ7"/>
<proteinExistence type="predicted"/>
<sequence length="76" mass="9000">VMFVKKLGSNDGEAKYLYVKYFAQTFNSADSEGHYDFKEVLHFCWLNGNNATPIWWLICGSHRKEMNIFAVECHWY</sequence>
<feature type="non-terminal residue" evidence="1">
    <location>
        <position position="76"/>
    </location>
</feature>
<evidence type="ECO:0000313" key="2">
    <source>
        <dbReference type="Proteomes" id="UP001219518"/>
    </source>
</evidence>
<gene>
    <name evidence="1" type="ORF">KUF71_000494</name>
</gene>
<evidence type="ECO:0000313" key="1">
    <source>
        <dbReference type="EMBL" id="KAK3928224.1"/>
    </source>
</evidence>
<reference evidence="1" key="2">
    <citation type="journal article" date="2023" name="BMC Genomics">
        <title>Pest status, molecular evolution, and epigenetic factors derived from the genome assembly of Frankliniella fusca, a thysanopteran phytovirus vector.</title>
        <authorList>
            <person name="Catto M.A."/>
            <person name="Labadie P.E."/>
            <person name="Jacobson A.L."/>
            <person name="Kennedy G.G."/>
            <person name="Srinivasan R."/>
            <person name="Hunt B.G."/>
        </authorList>
    </citation>
    <scope>NUCLEOTIDE SEQUENCE</scope>
    <source>
        <strain evidence="1">PL_HMW_Pooled</strain>
    </source>
</reference>
<dbReference type="EMBL" id="JAHWGI010001324">
    <property type="protein sequence ID" value="KAK3928224.1"/>
    <property type="molecule type" value="Genomic_DNA"/>
</dbReference>
<accession>A0AAE1HVJ7</accession>
<reference evidence="1" key="1">
    <citation type="submission" date="2021-07" db="EMBL/GenBank/DDBJ databases">
        <authorList>
            <person name="Catto M.A."/>
            <person name="Jacobson A."/>
            <person name="Kennedy G."/>
            <person name="Labadie P."/>
            <person name="Hunt B.G."/>
            <person name="Srinivasan R."/>
        </authorList>
    </citation>
    <scope>NUCLEOTIDE SEQUENCE</scope>
    <source>
        <strain evidence="1">PL_HMW_Pooled</strain>
        <tissue evidence="1">Head</tissue>
    </source>
</reference>
<name>A0AAE1HVJ7_9NEOP</name>
<keyword evidence="2" id="KW-1185">Reference proteome</keyword>
<dbReference type="Proteomes" id="UP001219518">
    <property type="component" value="Unassembled WGS sequence"/>
</dbReference>
<comment type="caution">
    <text evidence="1">The sequence shown here is derived from an EMBL/GenBank/DDBJ whole genome shotgun (WGS) entry which is preliminary data.</text>
</comment>
<protein>
    <submittedName>
        <fullName evidence="1">Sister chromatid cohesion protein PDS5-like protein A</fullName>
    </submittedName>
</protein>
<organism evidence="1 2">
    <name type="scientific">Frankliniella fusca</name>
    <dbReference type="NCBI Taxonomy" id="407009"/>
    <lineage>
        <taxon>Eukaryota</taxon>
        <taxon>Metazoa</taxon>
        <taxon>Ecdysozoa</taxon>
        <taxon>Arthropoda</taxon>
        <taxon>Hexapoda</taxon>
        <taxon>Insecta</taxon>
        <taxon>Pterygota</taxon>
        <taxon>Neoptera</taxon>
        <taxon>Paraneoptera</taxon>
        <taxon>Thysanoptera</taxon>
        <taxon>Terebrantia</taxon>
        <taxon>Thripoidea</taxon>
        <taxon>Thripidae</taxon>
        <taxon>Frankliniella</taxon>
    </lineage>
</organism>